<dbReference type="Pfam" id="PF18073">
    <property type="entry name" value="Zn_ribbon_LapB"/>
    <property type="match status" value="1"/>
</dbReference>
<dbReference type="Proteomes" id="UP001297600">
    <property type="component" value="Unassembled WGS sequence"/>
</dbReference>
<comment type="caution">
    <text evidence="7">The sequence shown here is derived from an EMBL/GenBank/DDBJ whole genome shotgun (WGS) entry which is preliminary data.</text>
</comment>
<dbReference type="SUPFAM" id="SSF48452">
    <property type="entry name" value="TPR-like"/>
    <property type="match status" value="1"/>
</dbReference>
<dbReference type="InterPro" id="IPR030865">
    <property type="entry name" value="LapB"/>
</dbReference>
<feature type="transmembrane region" description="Helical" evidence="5">
    <location>
        <begin position="6"/>
        <end position="24"/>
    </location>
</feature>
<feature type="binding site" evidence="4">
    <location>
        <position position="358"/>
    </location>
    <ligand>
        <name>Fe cation</name>
        <dbReference type="ChEBI" id="CHEBI:24875"/>
    </ligand>
</feature>
<dbReference type="RefSeq" id="WP_237979788.1">
    <property type="nucleotide sequence ID" value="NZ_JAKNCT010000011.1"/>
</dbReference>
<dbReference type="InterPro" id="IPR051012">
    <property type="entry name" value="CellSynth/LPSAsmb/PSIAsmb"/>
</dbReference>
<feature type="binding site" evidence="4">
    <location>
        <position position="372"/>
    </location>
    <ligand>
        <name>Fe cation</name>
        <dbReference type="ChEBI" id="CHEBI:24875"/>
    </ligand>
</feature>
<dbReference type="InterPro" id="IPR011990">
    <property type="entry name" value="TPR-like_helical_dom_sf"/>
</dbReference>
<dbReference type="EMBL" id="JAKNCT010000011">
    <property type="protein sequence ID" value="MCG5031619.1"/>
    <property type="molecule type" value="Genomic_DNA"/>
</dbReference>
<sequence>MELELWYLIIVPVLFAAGWFLRGFDARQRQEENKDLPDNYFRGLSLLLSNEPDKAIDAFIEVAKVDSETVELHHALGNLFCRRGEFERAIRIHTHLINRADLGDEDRLRALSELALDYLKAGIYDKAIECYEKLSGSPSYHLEALRQLLKIRCTEHDWTEAIAAAKRLEKEASEDHSADIAHFHCERAEEALRSKNSQAARAEINAALAVRPRAPRALMLKGDMLAQEGDAQGAVEAWNEIRRHSPDHYPLVVSRLVKTYEKMGKQNEAEAVLREALEKFPSAEVVDLTMNEALACHGEKAATQVVSEAMEGHPSLGILSIAMELRNRLNPDDKQLQGLTALLKKESDRQGRFQCRKCGFLSHSYLWQCPGCGEWDTYPTLRVQDQASMKK</sequence>
<evidence type="ECO:0000259" key="6">
    <source>
        <dbReference type="Pfam" id="PF18073"/>
    </source>
</evidence>
<evidence type="ECO:0000256" key="5">
    <source>
        <dbReference type="SAM" id="Phobius"/>
    </source>
</evidence>
<keyword evidence="1 4" id="KW-0479">Metal-binding</keyword>
<proteinExistence type="inferred from homology"/>
<keyword evidence="4 5" id="KW-0812">Transmembrane</keyword>
<keyword evidence="4" id="KW-0997">Cell inner membrane</keyword>
<dbReference type="Pfam" id="PF13432">
    <property type="entry name" value="TPR_16"/>
    <property type="match status" value="1"/>
</dbReference>
<organism evidence="7 8">
    <name type="scientific">Mesosutterella porci</name>
    <dbReference type="NCBI Taxonomy" id="2915351"/>
    <lineage>
        <taxon>Bacteria</taxon>
        <taxon>Pseudomonadati</taxon>
        <taxon>Pseudomonadota</taxon>
        <taxon>Betaproteobacteria</taxon>
        <taxon>Burkholderiales</taxon>
        <taxon>Sutterellaceae</taxon>
        <taxon>Mesosutterella</taxon>
    </lineage>
</organism>
<dbReference type="Pfam" id="PF13176">
    <property type="entry name" value="TPR_7"/>
    <property type="match status" value="1"/>
</dbReference>
<keyword evidence="2 4" id="KW-0677">Repeat</keyword>
<dbReference type="HAMAP" id="MF_00994">
    <property type="entry name" value="LPS_assembly_LapB"/>
    <property type="match status" value="1"/>
</dbReference>
<evidence type="ECO:0000313" key="7">
    <source>
        <dbReference type="EMBL" id="MCG5031619.1"/>
    </source>
</evidence>
<evidence type="ECO:0000256" key="4">
    <source>
        <dbReference type="HAMAP-Rule" id="MF_00994"/>
    </source>
</evidence>
<dbReference type="Gene3D" id="1.25.40.10">
    <property type="entry name" value="Tetratricopeptide repeat domain"/>
    <property type="match status" value="1"/>
</dbReference>
<protein>
    <recommendedName>
        <fullName evidence="4">Lipopolysaccharide assembly protein B</fullName>
    </recommendedName>
</protein>
<dbReference type="PANTHER" id="PTHR45586">
    <property type="entry name" value="TPR REPEAT-CONTAINING PROTEIN PA4667"/>
    <property type="match status" value="1"/>
</dbReference>
<dbReference type="InterPro" id="IPR041166">
    <property type="entry name" value="Rubredoxin_2"/>
</dbReference>
<keyword evidence="4" id="KW-0408">Iron</keyword>
<feature type="topological domain" description="Cytoplasmic" evidence="4">
    <location>
        <begin position="23"/>
        <end position="391"/>
    </location>
</feature>
<reference evidence="7 8" key="1">
    <citation type="submission" date="2022-02" db="EMBL/GenBank/DDBJ databases">
        <title>Mesosutterella porci, a novel member of the family Sutterellaceae from pig feces.</title>
        <authorList>
            <person name="Wylensek D."/>
            <person name="Clavel T."/>
        </authorList>
    </citation>
    <scope>NUCLEOTIDE SEQUENCE [LARGE SCALE GENOMIC DNA]</scope>
    <source>
        <strain evidence="8">oilRF-744-wt-GAM-9</strain>
    </source>
</reference>
<comment type="function">
    <text evidence="4">Modulates cellular lipopolysaccharide (LPS) levels by regulating LpxC, which is involved in lipid A biosynthesis. May act by modulating the proteolytic activity of FtsH towards LpxC. May also coordinate assembly of proteins involved in LPS synthesis at the plasma membrane.</text>
</comment>
<feature type="binding site" evidence="4">
    <location>
        <position position="369"/>
    </location>
    <ligand>
        <name>Fe cation</name>
        <dbReference type="ChEBI" id="CHEBI:24875"/>
    </ligand>
</feature>
<accession>A0ABS9MSN7</accession>
<comment type="similarity">
    <text evidence="4">Belongs to the LapB family.</text>
</comment>
<feature type="binding site" evidence="4">
    <location>
        <position position="355"/>
    </location>
    <ligand>
        <name>Fe cation</name>
        <dbReference type="ChEBI" id="CHEBI:24875"/>
    </ligand>
</feature>
<keyword evidence="4 5" id="KW-1133">Transmembrane helix</keyword>
<keyword evidence="4" id="KW-1003">Cell membrane</keyword>
<evidence type="ECO:0000256" key="2">
    <source>
        <dbReference type="ARBA" id="ARBA00022737"/>
    </source>
</evidence>
<keyword evidence="8" id="KW-1185">Reference proteome</keyword>
<feature type="domain" description="LapB rubredoxin metal binding" evidence="6">
    <location>
        <begin position="353"/>
        <end position="377"/>
    </location>
</feature>
<name>A0ABS9MSN7_9BURK</name>
<evidence type="ECO:0000256" key="1">
    <source>
        <dbReference type="ARBA" id="ARBA00022723"/>
    </source>
</evidence>
<evidence type="ECO:0000313" key="8">
    <source>
        <dbReference type="Proteomes" id="UP001297600"/>
    </source>
</evidence>
<dbReference type="PANTHER" id="PTHR45586:SF1">
    <property type="entry name" value="LIPOPOLYSACCHARIDE ASSEMBLY PROTEIN B"/>
    <property type="match status" value="1"/>
</dbReference>
<comment type="subcellular location">
    <subcellularLocation>
        <location evidence="4">Cell inner membrane</location>
        <topology evidence="4">Single-pass membrane protein</topology>
        <orientation evidence="4">Cytoplasmic side</orientation>
    </subcellularLocation>
</comment>
<gene>
    <name evidence="4" type="primary">lapB</name>
    <name evidence="7" type="ORF">MAF45_09230</name>
</gene>
<keyword evidence="4 5" id="KW-0472">Membrane</keyword>
<dbReference type="SMART" id="SM00028">
    <property type="entry name" value="TPR"/>
    <property type="match status" value="6"/>
</dbReference>
<dbReference type="Pfam" id="PF13181">
    <property type="entry name" value="TPR_8"/>
    <property type="match status" value="1"/>
</dbReference>
<keyword evidence="3 4" id="KW-0802">TPR repeat</keyword>
<dbReference type="InterPro" id="IPR019734">
    <property type="entry name" value="TPR_rpt"/>
</dbReference>
<evidence type="ECO:0000256" key="3">
    <source>
        <dbReference type="ARBA" id="ARBA00022803"/>
    </source>
</evidence>